<evidence type="ECO:0000259" key="19">
    <source>
        <dbReference type="PROSITE" id="PS51669"/>
    </source>
</evidence>
<evidence type="ECO:0000256" key="11">
    <source>
        <dbReference type="ARBA" id="ARBA00023014"/>
    </source>
</evidence>
<dbReference type="InterPro" id="IPR019574">
    <property type="entry name" value="NADH_UbQ_OxRdtase_Gsu_4Fe4S-bd"/>
</dbReference>
<evidence type="ECO:0000256" key="9">
    <source>
        <dbReference type="ARBA" id="ARBA00022967"/>
    </source>
</evidence>
<evidence type="ECO:0000256" key="7">
    <source>
        <dbReference type="ARBA" id="ARBA00022719"/>
    </source>
</evidence>
<dbReference type="SMART" id="SM00926">
    <property type="entry name" value="Molybdop_Fe4S4"/>
    <property type="match status" value="1"/>
</dbReference>
<dbReference type="GO" id="GO:0003954">
    <property type="term" value="F:NADH dehydrogenase activity"/>
    <property type="evidence" value="ECO:0007669"/>
    <property type="project" value="TreeGrafter"/>
</dbReference>
<dbReference type="PANTHER" id="PTHR43105:SF10">
    <property type="entry name" value="NADH-QUINONE OXIDOREDUCTASE SUBUNIT G"/>
    <property type="match status" value="1"/>
</dbReference>
<keyword evidence="13" id="KW-0830">Ubiquinone</keyword>
<evidence type="ECO:0000256" key="3">
    <source>
        <dbReference type="ARBA" id="ARBA00004370"/>
    </source>
</evidence>
<dbReference type="PROSITE" id="PS51085">
    <property type="entry name" value="2FE2S_FER_2"/>
    <property type="match status" value="1"/>
</dbReference>
<dbReference type="NCBIfam" id="TIGR01973">
    <property type="entry name" value="NuoG"/>
    <property type="match status" value="1"/>
</dbReference>
<dbReference type="EMBL" id="AECZ01000025">
    <property type="protein sequence ID" value="EFL50120.1"/>
    <property type="molecule type" value="Genomic_DNA"/>
</dbReference>
<dbReference type="PROSITE" id="PS00641">
    <property type="entry name" value="COMPLEX1_75K_1"/>
    <property type="match status" value="1"/>
</dbReference>
<dbReference type="CDD" id="cd02775">
    <property type="entry name" value="MopB_CT"/>
    <property type="match status" value="1"/>
</dbReference>
<dbReference type="InterPro" id="IPR036010">
    <property type="entry name" value="2Fe-2S_ferredoxin-like_sf"/>
</dbReference>
<dbReference type="CDD" id="cd00207">
    <property type="entry name" value="fer2"/>
    <property type="match status" value="1"/>
</dbReference>
<evidence type="ECO:0000256" key="16">
    <source>
        <dbReference type="RuleBase" id="RU003525"/>
    </source>
</evidence>
<evidence type="ECO:0000256" key="15">
    <source>
        <dbReference type="ARBA" id="ARBA00047712"/>
    </source>
</evidence>
<comment type="cofactor">
    <cofactor evidence="16">
        <name>[2Fe-2S] cluster</name>
        <dbReference type="ChEBI" id="CHEBI:190135"/>
    </cofactor>
    <text evidence="16">Binds 1 [2Fe-2S] cluster per subunit.</text>
</comment>
<comment type="catalytic activity">
    <reaction evidence="15 16">
        <text>a quinone + NADH + 5 H(+)(in) = a quinol + NAD(+) + 4 H(+)(out)</text>
        <dbReference type="Rhea" id="RHEA:57888"/>
        <dbReference type="ChEBI" id="CHEBI:15378"/>
        <dbReference type="ChEBI" id="CHEBI:24646"/>
        <dbReference type="ChEBI" id="CHEBI:57540"/>
        <dbReference type="ChEBI" id="CHEBI:57945"/>
        <dbReference type="ChEBI" id="CHEBI:132124"/>
    </reaction>
</comment>
<dbReference type="InterPro" id="IPR010228">
    <property type="entry name" value="NADH_UbQ_OxRdtase_Gsu"/>
</dbReference>
<comment type="subcellular location">
    <subcellularLocation>
        <location evidence="3">Membrane</location>
    </subcellularLocation>
</comment>
<keyword evidence="5 16" id="KW-0004">4Fe-4S</keyword>
<dbReference type="OrthoDB" id="9816402at2"/>
<dbReference type="PROSITE" id="PS51839">
    <property type="entry name" value="4FE4S_HC3"/>
    <property type="match status" value="1"/>
</dbReference>
<accession>E1JZU0</accession>
<dbReference type="GO" id="GO:0043546">
    <property type="term" value="F:molybdopterin cofactor binding"/>
    <property type="evidence" value="ECO:0007669"/>
    <property type="project" value="InterPro"/>
</dbReference>
<comment type="cofactor">
    <cofactor evidence="1 16">
        <name>[4Fe-4S] cluster</name>
        <dbReference type="ChEBI" id="CHEBI:49883"/>
    </cofactor>
</comment>
<name>E1JZU0_SOLFR</name>
<dbReference type="SUPFAM" id="SSF53706">
    <property type="entry name" value="Formate dehydrogenase/DMSO reductase, domains 1-3"/>
    <property type="match status" value="1"/>
</dbReference>
<dbReference type="EC" id="7.1.1.-" evidence="16"/>
<dbReference type="GO" id="GO:0046872">
    <property type="term" value="F:metal ion binding"/>
    <property type="evidence" value="ECO:0007669"/>
    <property type="project" value="UniProtKB-UniRule"/>
</dbReference>
<keyword evidence="11 16" id="KW-0411">Iron-sulfur</keyword>
<dbReference type="InterPro" id="IPR054351">
    <property type="entry name" value="NADH_UbQ_OxRdtase_ferredoxin"/>
</dbReference>
<feature type="region of interest" description="Disordered" evidence="17">
    <location>
        <begin position="593"/>
        <end position="624"/>
    </location>
</feature>
<evidence type="ECO:0000256" key="1">
    <source>
        <dbReference type="ARBA" id="ARBA00001966"/>
    </source>
</evidence>
<dbReference type="Gene3D" id="2.40.40.20">
    <property type="match status" value="1"/>
</dbReference>
<evidence type="ECO:0000313" key="21">
    <source>
        <dbReference type="EMBL" id="EFL50120.1"/>
    </source>
</evidence>
<dbReference type="Pfam" id="PF13510">
    <property type="entry name" value="Fer2_4"/>
    <property type="match status" value="1"/>
</dbReference>
<keyword evidence="8 16" id="KW-0479">Metal-binding</keyword>
<feature type="domain" description="2Fe-2S ferredoxin-type" evidence="18">
    <location>
        <begin position="1"/>
        <end position="80"/>
    </location>
</feature>
<organism evidence="21 22">
    <name type="scientific">Solidesulfovibrio fructosivorans JJ]</name>
    <dbReference type="NCBI Taxonomy" id="596151"/>
    <lineage>
        <taxon>Bacteria</taxon>
        <taxon>Pseudomonadati</taxon>
        <taxon>Thermodesulfobacteriota</taxon>
        <taxon>Desulfovibrionia</taxon>
        <taxon>Desulfovibrionales</taxon>
        <taxon>Desulfovibrionaceae</taxon>
        <taxon>Solidesulfovibrio</taxon>
    </lineage>
</organism>
<dbReference type="Gene3D" id="3.10.20.740">
    <property type="match status" value="1"/>
</dbReference>
<keyword evidence="6 16" id="KW-0001">2Fe-2S</keyword>
<dbReference type="Gene3D" id="2.20.25.90">
    <property type="entry name" value="ADC-like domains"/>
    <property type="match status" value="1"/>
</dbReference>
<dbReference type="Gene3D" id="3.40.50.740">
    <property type="match status" value="2"/>
</dbReference>
<dbReference type="PROSITE" id="PS51669">
    <property type="entry name" value="4FE4S_MOW_BIS_MGD"/>
    <property type="match status" value="1"/>
</dbReference>
<evidence type="ECO:0000256" key="5">
    <source>
        <dbReference type="ARBA" id="ARBA00022485"/>
    </source>
</evidence>
<dbReference type="Gene3D" id="3.40.228.10">
    <property type="entry name" value="Dimethylsulfoxide Reductase, domain 2"/>
    <property type="match status" value="1"/>
</dbReference>
<comment type="similarity">
    <text evidence="4 16">Belongs to the complex I 75 kDa subunit family.</text>
</comment>
<keyword evidence="14" id="KW-0472">Membrane</keyword>
<dbReference type="SUPFAM" id="SSF54862">
    <property type="entry name" value="4Fe-4S ferredoxins"/>
    <property type="match status" value="1"/>
</dbReference>
<dbReference type="PROSITE" id="PS00642">
    <property type="entry name" value="COMPLEX1_75K_2"/>
    <property type="match status" value="1"/>
</dbReference>
<dbReference type="STRING" id="596151.DesfrDRAFT_3140"/>
<dbReference type="PROSITE" id="PS00643">
    <property type="entry name" value="COMPLEX1_75K_3"/>
    <property type="match status" value="1"/>
</dbReference>
<dbReference type="GO" id="GO:0048038">
    <property type="term" value="F:quinone binding"/>
    <property type="evidence" value="ECO:0007669"/>
    <property type="project" value="UniProtKB-UniRule"/>
</dbReference>
<evidence type="ECO:0000259" key="20">
    <source>
        <dbReference type="PROSITE" id="PS51839"/>
    </source>
</evidence>
<evidence type="ECO:0000259" key="18">
    <source>
        <dbReference type="PROSITE" id="PS51085"/>
    </source>
</evidence>
<dbReference type="RefSeq" id="WP_005995458.1">
    <property type="nucleotide sequence ID" value="NZ_AECZ01000025.1"/>
</dbReference>
<evidence type="ECO:0000313" key="22">
    <source>
        <dbReference type="Proteomes" id="UP000006250"/>
    </source>
</evidence>
<dbReference type="InterPro" id="IPR006657">
    <property type="entry name" value="MoPterin_dinucl-bd_dom"/>
</dbReference>
<dbReference type="InterPro" id="IPR009010">
    <property type="entry name" value="Asp_de-COase-like_dom_sf"/>
</dbReference>
<dbReference type="eggNOG" id="COG1034">
    <property type="taxonomic scope" value="Bacteria"/>
</dbReference>
<dbReference type="InterPro" id="IPR006656">
    <property type="entry name" value="Mopterin_OxRdtase"/>
</dbReference>
<dbReference type="Pfam" id="PF01568">
    <property type="entry name" value="Molydop_binding"/>
    <property type="match status" value="1"/>
</dbReference>
<dbReference type="GO" id="GO:0051539">
    <property type="term" value="F:4 iron, 4 sulfur cluster binding"/>
    <property type="evidence" value="ECO:0007669"/>
    <property type="project" value="UniProtKB-KW"/>
</dbReference>
<keyword evidence="9 16" id="KW-1278">Translocase</keyword>
<reference evidence="21 22" key="1">
    <citation type="submission" date="2010-08" db="EMBL/GenBank/DDBJ databases">
        <title>The draft genome of Desulfovibrio fructosovorans JJ.</title>
        <authorList>
            <consortium name="US DOE Joint Genome Institute (JGI-PGF)"/>
            <person name="Lucas S."/>
            <person name="Copeland A."/>
            <person name="Lapidus A."/>
            <person name="Cheng J.-F."/>
            <person name="Bruce D."/>
            <person name="Goodwin L."/>
            <person name="Pitluck S."/>
            <person name="Land M.L."/>
            <person name="Hauser L."/>
            <person name="Chang Y.-J."/>
            <person name="Jeffries C."/>
            <person name="Wall J.D."/>
            <person name="Stahl D.A."/>
            <person name="Arkin A.P."/>
            <person name="Dehal P."/>
            <person name="Stolyar S.M."/>
            <person name="Hazen T.C."/>
            <person name="Woyke T.J."/>
        </authorList>
    </citation>
    <scope>NUCLEOTIDE SEQUENCE [LARGE SCALE GENOMIC DNA]</scope>
    <source>
        <strain evidence="21 22">JJ</strain>
    </source>
</reference>
<feature type="domain" description="4Fe-4S His(Cys)3-ligated-type" evidence="20">
    <location>
        <begin position="80"/>
        <end position="119"/>
    </location>
</feature>
<dbReference type="FunFam" id="3.10.20.740:FF:000004">
    <property type="entry name" value="NADH-quinone oxidoreductase"/>
    <property type="match status" value="1"/>
</dbReference>
<dbReference type="GO" id="GO:0042773">
    <property type="term" value="P:ATP synthesis coupled electron transport"/>
    <property type="evidence" value="ECO:0007669"/>
    <property type="project" value="InterPro"/>
</dbReference>
<evidence type="ECO:0000256" key="8">
    <source>
        <dbReference type="ARBA" id="ARBA00022723"/>
    </source>
</evidence>
<keyword evidence="7 16" id="KW-0874">Quinone</keyword>
<sequence length="779" mass="82094">MPDLIIDGRPVTVAKGTTVIEAAEALGIVIPRFCWHPALGAAGACRMCAVMFTDGPVKGLEMSCMTPAADGMVVETSHPEAVAFRRHVIELLMANHPHDCPVCDEGGHCLLQDETISGGHSLRRWPGTKRTYLDQDLGPFIQHEMNRCIHCYRCVRLYQEYCGYRDFGPMQNANRVYFGRFENGPLESPFAGNLADICPTGTLTDKTARFTSRRWDCERAPSVCPHCSLGCNTVALSRYRAVARIEARENAAVNGFFICDRGRFSHGFESSPERPREAKIDGTAASVDDALAAVAARLAETAKTHGPESVAVVGSARSTLETQAALKALAKAAGWTGPAFFESRSWQEAITASLAALTPTRALSLADIGRCDAVLTLGVSPLFDAPMLALALRQATRNGGAVIVADPRPVSLPLPFTHLPVAPRQLAAVAAVVTAAPGEVAAQAQKRLPLAPQLWPALEQAAKALASAKRPAVVFVPSLAGALPTDDRFGLFPVLAGPGTAGAALCAAPDAPGLADLAEAVTAGRVKSLVVVEADLAALSSRLFAARAGLDTLAVCDCLPTPSVAKATIFLPTTTLFESGGLFLNNEGRLQRAAPVQPAGDPVSRDGGGNHPPRAFDRRLPGTDPRPADRLCRDLAAALALDLPERPWQNLAGLGPEGERADFAALAGRAKETAQPFPASEGLTVVFAEALFGTEELGRYAPLTAKLAATEPTLTLHPEDAASLGFADGEAVAVAVLDRFVHAVARVTPDVARGVAVLPRLPQFAGLTATLGPCDLRRR</sequence>
<dbReference type="SUPFAM" id="SSF50692">
    <property type="entry name" value="ADC-like"/>
    <property type="match status" value="1"/>
</dbReference>
<feature type="compositionally biased region" description="Basic and acidic residues" evidence="17">
    <location>
        <begin position="614"/>
        <end position="624"/>
    </location>
</feature>
<dbReference type="GO" id="GO:0008137">
    <property type="term" value="F:NADH dehydrogenase (ubiquinone) activity"/>
    <property type="evidence" value="ECO:0007669"/>
    <property type="project" value="UniProtKB-UniRule"/>
</dbReference>
<dbReference type="SMART" id="SM00929">
    <property type="entry name" value="NADH-G_4Fe-4S_3"/>
    <property type="match status" value="1"/>
</dbReference>
<feature type="domain" description="4Fe-4S Mo/W bis-MGD-type" evidence="19">
    <location>
        <begin position="217"/>
        <end position="273"/>
    </location>
</feature>
<keyword evidence="10 16" id="KW-0408">Iron</keyword>
<evidence type="ECO:0000256" key="17">
    <source>
        <dbReference type="SAM" id="MobiDB-lite"/>
    </source>
</evidence>
<evidence type="ECO:0000256" key="10">
    <source>
        <dbReference type="ARBA" id="ARBA00023004"/>
    </source>
</evidence>
<dbReference type="Pfam" id="PF10588">
    <property type="entry name" value="NADH-G_4Fe-4S_3"/>
    <property type="match status" value="1"/>
</dbReference>
<dbReference type="GO" id="GO:0051537">
    <property type="term" value="F:2 iron, 2 sulfur cluster binding"/>
    <property type="evidence" value="ECO:0007669"/>
    <property type="project" value="UniProtKB-UniRule"/>
</dbReference>
<comment type="function">
    <text evidence="16">NDH-1 shuttles electrons from NADH, via FMN and iron-sulfur (Fe-S) centers, to quinones in the respiratory chain. Couples the redox reaction to proton translocation (for every two electrons transferred, four hydrogen ions are translocated across the cytoplasmic membrane), and thus conserves the redox energy in a proton gradient.</text>
</comment>
<dbReference type="SUPFAM" id="SSF54292">
    <property type="entry name" value="2Fe-2S ferredoxin-like"/>
    <property type="match status" value="1"/>
</dbReference>
<protein>
    <recommendedName>
        <fullName evidence="16">NADH-quinone oxidoreductase</fullName>
        <ecNumber evidence="16">7.1.1.-</ecNumber>
    </recommendedName>
</protein>
<dbReference type="GO" id="GO:0016020">
    <property type="term" value="C:membrane"/>
    <property type="evidence" value="ECO:0007669"/>
    <property type="project" value="UniProtKB-SubCell"/>
</dbReference>
<evidence type="ECO:0000256" key="2">
    <source>
        <dbReference type="ARBA" id="ARBA00002378"/>
    </source>
</evidence>
<dbReference type="InterPro" id="IPR050123">
    <property type="entry name" value="Prok_molybdopt-oxidoreductase"/>
</dbReference>
<evidence type="ECO:0000256" key="14">
    <source>
        <dbReference type="ARBA" id="ARBA00023136"/>
    </source>
</evidence>
<dbReference type="InterPro" id="IPR000283">
    <property type="entry name" value="NADH_UbQ_OxRdtase_75kDa_su_CS"/>
</dbReference>
<proteinExistence type="inferred from homology"/>
<comment type="caution">
    <text evidence="21">The sequence shown here is derived from an EMBL/GenBank/DDBJ whole genome shotgun (WGS) entry which is preliminary data.</text>
</comment>
<comment type="function">
    <text evidence="2">NDH-1 shuttles electrons from NADH, via FMN and iron-sulfur (Fe-S) centers, to quinones in the respiratory chain. The immediate electron acceptor for the enzyme in this species is believed to be ubiquinone. Couples the redox reaction to proton translocation (for every two electrons transferred, four hydrogen ions are translocated across the cytoplasmic membrane), and thus conserves the redox energy in a proton gradient.</text>
</comment>
<dbReference type="Pfam" id="PF22117">
    <property type="entry name" value="Fer4_Nqo3"/>
    <property type="match status" value="1"/>
</dbReference>
<dbReference type="AlphaFoldDB" id="E1JZU0"/>
<keyword evidence="12 16" id="KW-0520">NAD</keyword>
<evidence type="ECO:0000256" key="4">
    <source>
        <dbReference type="ARBA" id="ARBA00005404"/>
    </source>
</evidence>
<dbReference type="InterPro" id="IPR001041">
    <property type="entry name" value="2Fe-2S_ferredoxin-type"/>
</dbReference>
<dbReference type="InterPro" id="IPR006963">
    <property type="entry name" value="Mopterin_OxRdtase_4Fe-4S_dom"/>
</dbReference>
<evidence type="ECO:0000256" key="12">
    <source>
        <dbReference type="ARBA" id="ARBA00023027"/>
    </source>
</evidence>
<dbReference type="Pfam" id="PF00384">
    <property type="entry name" value="Molybdopterin"/>
    <property type="match status" value="1"/>
</dbReference>
<keyword evidence="22" id="KW-1185">Reference proteome</keyword>
<dbReference type="Proteomes" id="UP000006250">
    <property type="component" value="Unassembled WGS sequence"/>
</dbReference>
<dbReference type="Pfam" id="PF04879">
    <property type="entry name" value="Molybdop_Fe4S4"/>
    <property type="match status" value="1"/>
</dbReference>
<dbReference type="PANTHER" id="PTHR43105">
    <property type="entry name" value="RESPIRATORY NITRATE REDUCTASE"/>
    <property type="match status" value="1"/>
</dbReference>
<gene>
    <name evidence="21" type="ORF">DesfrDRAFT_3140</name>
</gene>
<evidence type="ECO:0000256" key="13">
    <source>
        <dbReference type="ARBA" id="ARBA00023075"/>
    </source>
</evidence>
<evidence type="ECO:0000256" key="6">
    <source>
        <dbReference type="ARBA" id="ARBA00022714"/>
    </source>
</evidence>